<evidence type="ECO:0000313" key="1">
    <source>
        <dbReference type="EMBL" id="KAF9471741.1"/>
    </source>
</evidence>
<dbReference type="EMBL" id="MU155630">
    <property type="protein sequence ID" value="KAF9471741.1"/>
    <property type="molecule type" value="Genomic_DNA"/>
</dbReference>
<sequence>MAAHRPCAAAARGGGRKGVGQLWRQLAMAGPCTLPHHHDVAAPMDPLSQLCVRRRPTEGRGAEVTDDGGGSTMQWAHAAGVLRGRRGAVSGVLGGGRRGAPGGSPALGSPLHSYSPSYNILAHIAVESGGVKASYGRGDLPSHHHYATQHHHHPSLLDWDVGCLQHDDKDGMRGVGNRGDPGVGDPPVSPTACQPTCTPVNIAAICPRPAQPHALPVLAATSLRRGGVAGHWPPRSRTFSTAMVMGCTTPHSLPSPLPFPHSQLPESCDDGGPHVQCHVITDVMLRMRPAVAA</sequence>
<keyword evidence="2" id="KW-1185">Reference proteome</keyword>
<evidence type="ECO:0000313" key="2">
    <source>
        <dbReference type="Proteomes" id="UP000807469"/>
    </source>
</evidence>
<organism evidence="1 2">
    <name type="scientific">Pholiota conissans</name>
    <dbReference type="NCBI Taxonomy" id="109636"/>
    <lineage>
        <taxon>Eukaryota</taxon>
        <taxon>Fungi</taxon>
        <taxon>Dikarya</taxon>
        <taxon>Basidiomycota</taxon>
        <taxon>Agaricomycotina</taxon>
        <taxon>Agaricomycetes</taxon>
        <taxon>Agaricomycetidae</taxon>
        <taxon>Agaricales</taxon>
        <taxon>Agaricineae</taxon>
        <taxon>Strophariaceae</taxon>
        <taxon>Pholiota</taxon>
    </lineage>
</organism>
<dbReference type="AlphaFoldDB" id="A0A9P6CLZ6"/>
<gene>
    <name evidence="1" type="ORF">BDN70DRAFT_901102</name>
</gene>
<protein>
    <submittedName>
        <fullName evidence="1">Uncharacterized protein</fullName>
    </submittedName>
</protein>
<accession>A0A9P6CLZ6</accession>
<comment type="caution">
    <text evidence="1">The sequence shown here is derived from an EMBL/GenBank/DDBJ whole genome shotgun (WGS) entry which is preliminary data.</text>
</comment>
<reference evidence="1" key="1">
    <citation type="submission" date="2020-11" db="EMBL/GenBank/DDBJ databases">
        <authorList>
            <consortium name="DOE Joint Genome Institute"/>
            <person name="Ahrendt S."/>
            <person name="Riley R."/>
            <person name="Andreopoulos W."/>
            <person name="Labutti K."/>
            <person name="Pangilinan J."/>
            <person name="Ruiz-Duenas F.J."/>
            <person name="Barrasa J.M."/>
            <person name="Sanchez-Garcia M."/>
            <person name="Camarero S."/>
            <person name="Miyauchi S."/>
            <person name="Serrano A."/>
            <person name="Linde D."/>
            <person name="Babiker R."/>
            <person name="Drula E."/>
            <person name="Ayuso-Fernandez I."/>
            <person name="Pacheco R."/>
            <person name="Padilla G."/>
            <person name="Ferreira P."/>
            <person name="Barriuso J."/>
            <person name="Kellner H."/>
            <person name="Castanera R."/>
            <person name="Alfaro M."/>
            <person name="Ramirez L."/>
            <person name="Pisabarro A.G."/>
            <person name="Kuo A."/>
            <person name="Tritt A."/>
            <person name="Lipzen A."/>
            <person name="He G."/>
            <person name="Yan M."/>
            <person name="Ng V."/>
            <person name="Cullen D."/>
            <person name="Martin F."/>
            <person name="Rosso M.-N."/>
            <person name="Henrissat B."/>
            <person name="Hibbett D."/>
            <person name="Martinez A.T."/>
            <person name="Grigoriev I.V."/>
        </authorList>
    </citation>
    <scope>NUCLEOTIDE SEQUENCE</scope>
    <source>
        <strain evidence="1">CIRM-BRFM 674</strain>
    </source>
</reference>
<dbReference type="Proteomes" id="UP000807469">
    <property type="component" value="Unassembled WGS sequence"/>
</dbReference>
<proteinExistence type="predicted"/>
<name>A0A9P6CLZ6_9AGAR</name>